<keyword evidence="2" id="KW-0255">Endonuclease</keyword>
<organism evidence="2 3">
    <name type="scientific">Roseomonas indoligenes</name>
    <dbReference type="NCBI Taxonomy" id="2820811"/>
    <lineage>
        <taxon>Bacteria</taxon>
        <taxon>Pseudomonadati</taxon>
        <taxon>Pseudomonadota</taxon>
        <taxon>Alphaproteobacteria</taxon>
        <taxon>Acetobacterales</taxon>
        <taxon>Roseomonadaceae</taxon>
        <taxon>Roseomonas</taxon>
    </lineage>
</organism>
<protein>
    <submittedName>
        <fullName evidence="2">Endonuclease/exonuclease/phosphatase family protein</fullName>
    </submittedName>
</protein>
<keyword evidence="2" id="KW-0378">Hydrolase</keyword>
<keyword evidence="3" id="KW-1185">Reference proteome</keyword>
<dbReference type="InterPro" id="IPR005135">
    <property type="entry name" value="Endo/exonuclease/phosphatase"/>
</dbReference>
<dbReference type="EMBL" id="JAGIZA010000002">
    <property type="protein sequence ID" value="MBP0491883.1"/>
    <property type="molecule type" value="Genomic_DNA"/>
</dbReference>
<dbReference type="Pfam" id="PF03372">
    <property type="entry name" value="Exo_endo_phos"/>
    <property type="match status" value="1"/>
</dbReference>
<proteinExistence type="predicted"/>
<dbReference type="Proteomes" id="UP000677537">
    <property type="component" value="Unassembled WGS sequence"/>
</dbReference>
<feature type="domain" description="Endonuclease/exonuclease/phosphatase" evidence="1">
    <location>
        <begin position="20"/>
        <end position="244"/>
    </location>
</feature>
<sequence>MEWLTARPAGDPALPRDVVRRDAADLVRLRAYAARLEADVLAIQEVDGPEAAALVLDPARWQFFFPDERDVQRAGIAVRRGLPARRNPDLAGLDLSPEARFSLRRGADVTVGEGASALRVLSLHLQSGCREPDDRGRECDNIARQAAVLAGWIADRRAAGEAFAIAGDFNRRFDRDTTIFPALESAAPLTRATAGRSNPCWGGRPFIDHILLGGPARGWMAPNSLRLMVYAERGPEWRGRLSDHCPVSIRLDIP</sequence>
<dbReference type="GO" id="GO:0004519">
    <property type="term" value="F:endonuclease activity"/>
    <property type="evidence" value="ECO:0007669"/>
    <property type="project" value="UniProtKB-KW"/>
</dbReference>
<dbReference type="InterPro" id="IPR036691">
    <property type="entry name" value="Endo/exonu/phosph_ase_sf"/>
</dbReference>
<evidence type="ECO:0000259" key="1">
    <source>
        <dbReference type="Pfam" id="PF03372"/>
    </source>
</evidence>
<dbReference type="AlphaFoldDB" id="A0A940MQ13"/>
<comment type="caution">
    <text evidence="2">The sequence shown here is derived from an EMBL/GenBank/DDBJ whole genome shotgun (WGS) entry which is preliminary data.</text>
</comment>
<reference evidence="2" key="1">
    <citation type="submission" date="2021-03" db="EMBL/GenBank/DDBJ databases">
        <authorList>
            <person name="So Y."/>
        </authorList>
    </citation>
    <scope>NUCLEOTIDE SEQUENCE</scope>
    <source>
        <strain evidence="2">SG15</strain>
    </source>
</reference>
<keyword evidence="2" id="KW-0540">Nuclease</keyword>
<name>A0A940MQ13_9PROT</name>
<evidence type="ECO:0000313" key="3">
    <source>
        <dbReference type="Proteomes" id="UP000677537"/>
    </source>
</evidence>
<gene>
    <name evidence="2" type="ORF">J5Y10_03730</name>
</gene>
<evidence type="ECO:0000313" key="2">
    <source>
        <dbReference type="EMBL" id="MBP0491883.1"/>
    </source>
</evidence>
<dbReference type="Gene3D" id="3.60.10.10">
    <property type="entry name" value="Endonuclease/exonuclease/phosphatase"/>
    <property type="match status" value="1"/>
</dbReference>
<dbReference type="SUPFAM" id="SSF56219">
    <property type="entry name" value="DNase I-like"/>
    <property type="match status" value="1"/>
</dbReference>
<accession>A0A940MQ13</accession>